<dbReference type="InterPro" id="IPR015421">
    <property type="entry name" value="PyrdxlP-dep_Trfase_major"/>
</dbReference>
<dbReference type="GO" id="GO:0030170">
    <property type="term" value="F:pyridoxal phosphate binding"/>
    <property type="evidence" value="ECO:0007669"/>
    <property type="project" value="InterPro"/>
</dbReference>
<feature type="modified residue" description="N6-(pyridoxal phosphate)lysine" evidence="5">
    <location>
        <position position="307"/>
    </location>
</feature>
<evidence type="ECO:0000256" key="4">
    <source>
        <dbReference type="ARBA" id="ARBA00023239"/>
    </source>
</evidence>
<reference evidence="7" key="1">
    <citation type="journal article" date="2020" name="Nat. Commun.">
        <title>Large-scale genome sequencing of mycorrhizal fungi provides insights into the early evolution of symbiotic traits.</title>
        <authorList>
            <person name="Miyauchi S."/>
            <person name="Kiss E."/>
            <person name="Kuo A."/>
            <person name="Drula E."/>
            <person name="Kohler A."/>
            <person name="Sanchez-Garcia M."/>
            <person name="Morin E."/>
            <person name="Andreopoulos B."/>
            <person name="Barry K.W."/>
            <person name="Bonito G."/>
            <person name="Buee M."/>
            <person name="Carver A."/>
            <person name="Chen C."/>
            <person name="Cichocki N."/>
            <person name="Clum A."/>
            <person name="Culley D."/>
            <person name="Crous P.W."/>
            <person name="Fauchery L."/>
            <person name="Girlanda M."/>
            <person name="Hayes R.D."/>
            <person name="Keri Z."/>
            <person name="LaButti K."/>
            <person name="Lipzen A."/>
            <person name="Lombard V."/>
            <person name="Magnuson J."/>
            <person name="Maillard F."/>
            <person name="Murat C."/>
            <person name="Nolan M."/>
            <person name="Ohm R.A."/>
            <person name="Pangilinan J."/>
            <person name="Pereira M.F."/>
            <person name="Perotto S."/>
            <person name="Peter M."/>
            <person name="Pfister S."/>
            <person name="Riley R."/>
            <person name="Sitrit Y."/>
            <person name="Stielow J.B."/>
            <person name="Szollosi G."/>
            <person name="Zifcakova L."/>
            <person name="Stursova M."/>
            <person name="Spatafora J.W."/>
            <person name="Tedersoo L."/>
            <person name="Vaario L.M."/>
            <person name="Yamada A."/>
            <person name="Yan M."/>
            <person name="Wang P."/>
            <person name="Xu J."/>
            <person name="Bruns T."/>
            <person name="Baldrian P."/>
            <person name="Vilgalys R."/>
            <person name="Dunand C."/>
            <person name="Henrissat B."/>
            <person name="Grigoriev I.V."/>
            <person name="Hibbett D."/>
            <person name="Nagy L.G."/>
            <person name="Martin F.M."/>
        </authorList>
    </citation>
    <scope>NUCLEOTIDE SEQUENCE</scope>
    <source>
        <strain evidence="7">UP504</strain>
    </source>
</reference>
<dbReference type="Pfam" id="PF00282">
    <property type="entry name" value="Pyridoxal_deC"/>
    <property type="match status" value="1"/>
</dbReference>
<dbReference type="Gene3D" id="3.90.1150.10">
    <property type="entry name" value="Aspartate Aminotransferase, domain 1"/>
    <property type="match status" value="1"/>
</dbReference>
<dbReference type="PANTHER" id="PTHR11999">
    <property type="entry name" value="GROUP II PYRIDOXAL-5-PHOSPHATE DECARBOXYLASE"/>
    <property type="match status" value="1"/>
</dbReference>
<proteinExistence type="inferred from homology"/>
<dbReference type="InterPro" id="IPR015424">
    <property type="entry name" value="PyrdxlP-dep_Trfase"/>
</dbReference>
<comment type="cofactor">
    <cofactor evidence="1 5 6">
        <name>pyridoxal 5'-phosphate</name>
        <dbReference type="ChEBI" id="CHEBI:597326"/>
    </cofactor>
</comment>
<dbReference type="Proteomes" id="UP000886523">
    <property type="component" value="Unassembled WGS sequence"/>
</dbReference>
<comment type="similarity">
    <text evidence="2 6">Belongs to the group II decarboxylase family.</text>
</comment>
<keyword evidence="4 6" id="KW-0456">Lyase</keyword>
<evidence type="ECO:0000256" key="3">
    <source>
        <dbReference type="ARBA" id="ARBA00022898"/>
    </source>
</evidence>
<sequence>MSGHSVARERSRLMSIVTGVEQLLAILVDRETNIRNVPTIAAPHNIQNALESLPKALPEKGLGTEGPLLLFNMPYSPGSLRAMLVLGAIPAALHGDILASVYDQNVQVNLPAETISTTVEHRTLELLLDLLKLPRESFPGRTITTGATASNVLGLACGRDFAIRHAIQDPEYSAAEHGLSRADVKVLADRPHASLLKAASLVGIGRSNVIDMFDAKAQQIDLTLLEGRLAACPPGGLQGIIVALSFGEVNTGESSPNVKKIRELCDRYHAWLHIDAAFGAFARLVPELQDQAAGLELADSITSDAHKWLNVPYDSGLFFCRSLELQTSIFGPSPRSAPPPYLTPIGPLGSQVSPEMESALLIPSPLNIGIENSRRFRALPIFCALLSLGRDGYTEMIRRHVEFARRLGRWMTSGEGSKWFEVLNLSPGVSSISHSEPVVPLNIVLFRARPGPLCPAIFSHTSSDGLGSSRLVRAINDTRRLYVSPSMNAVRIAVSNWMTGLPPAHSNSADKDDFDIVTAALIDVMTSAASSSATICA</sequence>
<dbReference type="InterPro" id="IPR015422">
    <property type="entry name" value="PyrdxlP-dep_Trfase_small"/>
</dbReference>
<dbReference type="GO" id="GO:0005737">
    <property type="term" value="C:cytoplasm"/>
    <property type="evidence" value="ECO:0007669"/>
    <property type="project" value="TreeGrafter"/>
</dbReference>
<evidence type="ECO:0000256" key="6">
    <source>
        <dbReference type="RuleBase" id="RU000382"/>
    </source>
</evidence>
<dbReference type="Gene3D" id="3.40.640.10">
    <property type="entry name" value="Type I PLP-dependent aspartate aminotransferase-like (Major domain)"/>
    <property type="match status" value="1"/>
</dbReference>
<evidence type="ECO:0000256" key="1">
    <source>
        <dbReference type="ARBA" id="ARBA00001933"/>
    </source>
</evidence>
<gene>
    <name evidence="7" type="ORF">BS47DRAFT_1389988</name>
</gene>
<dbReference type="EMBL" id="MU128933">
    <property type="protein sequence ID" value="KAF9517184.1"/>
    <property type="molecule type" value="Genomic_DNA"/>
</dbReference>
<keyword evidence="3 5" id="KW-0663">Pyridoxal phosphate</keyword>
<keyword evidence="8" id="KW-1185">Reference proteome</keyword>
<protein>
    <submittedName>
        <fullName evidence="7">Uncharacterized protein</fullName>
    </submittedName>
</protein>
<dbReference type="GO" id="GO:0016831">
    <property type="term" value="F:carboxy-lyase activity"/>
    <property type="evidence" value="ECO:0007669"/>
    <property type="project" value="TreeGrafter"/>
</dbReference>
<evidence type="ECO:0000256" key="2">
    <source>
        <dbReference type="ARBA" id="ARBA00009533"/>
    </source>
</evidence>
<evidence type="ECO:0000256" key="5">
    <source>
        <dbReference type="PIRSR" id="PIRSR602129-50"/>
    </source>
</evidence>
<dbReference type="InterPro" id="IPR002129">
    <property type="entry name" value="PyrdxlP-dep_de-COase"/>
</dbReference>
<evidence type="ECO:0000313" key="8">
    <source>
        <dbReference type="Proteomes" id="UP000886523"/>
    </source>
</evidence>
<dbReference type="GO" id="GO:0019752">
    <property type="term" value="P:carboxylic acid metabolic process"/>
    <property type="evidence" value="ECO:0007669"/>
    <property type="project" value="InterPro"/>
</dbReference>
<name>A0A9P6B487_9AGAM</name>
<organism evidence="7 8">
    <name type="scientific">Hydnum rufescens UP504</name>
    <dbReference type="NCBI Taxonomy" id="1448309"/>
    <lineage>
        <taxon>Eukaryota</taxon>
        <taxon>Fungi</taxon>
        <taxon>Dikarya</taxon>
        <taxon>Basidiomycota</taxon>
        <taxon>Agaricomycotina</taxon>
        <taxon>Agaricomycetes</taxon>
        <taxon>Cantharellales</taxon>
        <taxon>Hydnaceae</taxon>
        <taxon>Hydnum</taxon>
    </lineage>
</organism>
<dbReference type="AlphaFoldDB" id="A0A9P6B487"/>
<dbReference type="SUPFAM" id="SSF53383">
    <property type="entry name" value="PLP-dependent transferases"/>
    <property type="match status" value="1"/>
</dbReference>
<dbReference type="InterPro" id="IPR010977">
    <property type="entry name" value="Aromatic_deC"/>
</dbReference>
<evidence type="ECO:0000313" key="7">
    <source>
        <dbReference type="EMBL" id="KAF9517184.1"/>
    </source>
</evidence>
<accession>A0A9P6B487</accession>
<dbReference type="OrthoDB" id="2161780at2759"/>
<dbReference type="PANTHER" id="PTHR11999:SF165">
    <property type="entry name" value="DECARBOXYLASE, PUTATIVE (AFU_ORTHOLOGUE AFUA_2G04980)-RELATED"/>
    <property type="match status" value="1"/>
</dbReference>
<comment type="caution">
    <text evidence="7">The sequence shown here is derived from an EMBL/GenBank/DDBJ whole genome shotgun (WGS) entry which is preliminary data.</text>
</comment>